<evidence type="ECO:0000256" key="5">
    <source>
        <dbReference type="ARBA" id="ARBA00022741"/>
    </source>
</evidence>
<protein>
    <recommendedName>
        <fullName evidence="2">non-specific serine/threonine protein kinase</fullName>
        <ecNumber evidence="2">2.7.11.1</ecNumber>
    </recommendedName>
</protein>
<dbReference type="Proteomes" id="UP000239735">
    <property type="component" value="Unassembled WGS sequence"/>
</dbReference>
<dbReference type="Pfam" id="PF00069">
    <property type="entry name" value="Pkinase"/>
    <property type="match status" value="1"/>
</dbReference>
<feature type="compositionally biased region" description="Low complexity" evidence="10">
    <location>
        <begin position="421"/>
        <end position="436"/>
    </location>
</feature>
<accession>A0A2N9LC87</accession>
<evidence type="ECO:0000256" key="9">
    <source>
        <dbReference type="ARBA" id="ARBA00023136"/>
    </source>
</evidence>
<sequence length="532" mass="55170">MSATAIHGDFVGRVVSGRFTLLRWLSSSRGVETYLTEFGDPSQKATVKLVPASSGDAETRMSGWLAAANLSHPHLIKVFASGRCEIDSSPMLYVVTEYADEVLAEIIPERALTPEEAREMLGPAVDALAYLHAKGFVHGRLKPSNIMAVGDRLKLSADGLILAGAIGKPSIERTIYDAPETIQGRIGTSADVWALGATLVEILTQRPPAWYGAAAAEPAVSDSVPEPFATVAQECLRKDPARRCTLDQIRMRLDPGAVLPPVKKKAVLEFKTRPEEPAEPASPPLASVKPAIAAALKPAIAAALAAPRRRVVVSTAVVTLLILTLVVWAIRSNHKPPSQPAPQAQNALPTSQAAAPAPQAAPPQSSAETSKRDQSAASAAVPAPVPASQDSAAASIAPPSQSSATAAPAASTPTVPPSQPQPAASQPSGSGASKGAVAQQVEPDVLAGALRTISGTVKVAVRVSVDATGRVTDAGFESAGPSKYFGGKAIDAARHWTFKPAQVEGQAVASVWILHFDFKQSGVTVSPVETAP</sequence>
<keyword evidence="4" id="KW-0812">Transmembrane</keyword>
<evidence type="ECO:0000313" key="14">
    <source>
        <dbReference type="Proteomes" id="UP000239735"/>
    </source>
</evidence>
<dbReference type="InterPro" id="IPR000719">
    <property type="entry name" value="Prot_kinase_dom"/>
</dbReference>
<dbReference type="GO" id="GO:0055085">
    <property type="term" value="P:transmembrane transport"/>
    <property type="evidence" value="ECO:0007669"/>
    <property type="project" value="InterPro"/>
</dbReference>
<dbReference type="InterPro" id="IPR011009">
    <property type="entry name" value="Kinase-like_dom_sf"/>
</dbReference>
<feature type="compositionally biased region" description="Low complexity" evidence="10">
    <location>
        <begin position="341"/>
        <end position="367"/>
    </location>
</feature>
<evidence type="ECO:0000313" key="13">
    <source>
        <dbReference type="EMBL" id="SPE20886.1"/>
    </source>
</evidence>
<dbReference type="GO" id="GO:0005524">
    <property type="term" value="F:ATP binding"/>
    <property type="evidence" value="ECO:0007669"/>
    <property type="project" value="UniProtKB-KW"/>
</dbReference>
<dbReference type="SUPFAM" id="SSF74653">
    <property type="entry name" value="TolA/TonB C-terminal domain"/>
    <property type="match status" value="1"/>
</dbReference>
<evidence type="ECO:0000259" key="12">
    <source>
        <dbReference type="PROSITE" id="PS52015"/>
    </source>
</evidence>
<dbReference type="InterPro" id="IPR050660">
    <property type="entry name" value="NEK_Ser/Thr_kinase"/>
</dbReference>
<dbReference type="Gene3D" id="3.30.1150.10">
    <property type="match status" value="1"/>
</dbReference>
<evidence type="ECO:0000256" key="7">
    <source>
        <dbReference type="ARBA" id="ARBA00022840"/>
    </source>
</evidence>
<keyword evidence="6" id="KW-0418">Kinase</keyword>
<evidence type="ECO:0000256" key="4">
    <source>
        <dbReference type="ARBA" id="ARBA00022692"/>
    </source>
</evidence>
<evidence type="ECO:0000256" key="2">
    <source>
        <dbReference type="ARBA" id="ARBA00012513"/>
    </source>
</evidence>
<gene>
    <name evidence="13" type="ORF">SBA5_30091</name>
</gene>
<dbReference type="SUPFAM" id="SSF56112">
    <property type="entry name" value="Protein kinase-like (PK-like)"/>
    <property type="match status" value="1"/>
</dbReference>
<feature type="region of interest" description="Disordered" evidence="10">
    <location>
        <begin position="334"/>
        <end position="437"/>
    </location>
</feature>
<keyword evidence="8" id="KW-1133">Transmembrane helix</keyword>
<keyword evidence="7" id="KW-0067">ATP-binding</keyword>
<dbReference type="Pfam" id="PF03544">
    <property type="entry name" value="TonB_C"/>
    <property type="match status" value="1"/>
</dbReference>
<organism evidence="13 14">
    <name type="scientific">Candidatus Sulfuritelmatomonas gaucii</name>
    <dbReference type="NCBI Taxonomy" id="2043161"/>
    <lineage>
        <taxon>Bacteria</taxon>
        <taxon>Pseudomonadati</taxon>
        <taxon>Acidobacteriota</taxon>
        <taxon>Terriglobia</taxon>
        <taxon>Terriglobales</taxon>
        <taxon>Acidobacteriaceae</taxon>
        <taxon>Candidatus Sulfuritelmatomonas</taxon>
    </lineage>
</organism>
<keyword evidence="3" id="KW-0808">Transferase</keyword>
<evidence type="ECO:0000256" key="1">
    <source>
        <dbReference type="ARBA" id="ARBA00004167"/>
    </source>
</evidence>
<evidence type="ECO:0000256" key="10">
    <source>
        <dbReference type="SAM" id="MobiDB-lite"/>
    </source>
</evidence>
<dbReference type="InterPro" id="IPR037682">
    <property type="entry name" value="TonB_C"/>
</dbReference>
<evidence type="ECO:0000256" key="3">
    <source>
        <dbReference type="ARBA" id="ARBA00022679"/>
    </source>
</evidence>
<dbReference type="Gene3D" id="1.10.510.10">
    <property type="entry name" value="Transferase(Phosphotransferase) domain 1"/>
    <property type="match status" value="1"/>
</dbReference>
<dbReference type="OrthoDB" id="116293at2"/>
<feature type="domain" description="Protein kinase" evidence="11">
    <location>
        <begin position="19"/>
        <end position="257"/>
    </location>
</feature>
<name>A0A2N9LC87_9BACT</name>
<reference evidence="14" key="1">
    <citation type="submission" date="2018-02" db="EMBL/GenBank/DDBJ databases">
        <authorList>
            <person name="Hausmann B."/>
        </authorList>
    </citation>
    <scope>NUCLEOTIDE SEQUENCE [LARGE SCALE GENOMIC DNA]</scope>
    <source>
        <strain evidence="14">Peat soil MAG SbA5</strain>
    </source>
</reference>
<dbReference type="PROSITE" id="PS50011">
    <property type="entry name" value="PROTEIN_KINASE_DOM"/>
    <property type="match status" value="1"/>
</dbReference>
<dbReference type="GO" id="GO:0004674">
    <property type="term" value="F:protein serine/threonine kinase activity"/>
    <property type="evidence" value="ECO:0007669"/>
    <property type="project" value="UniProtKB-EC"/>
</dbReference>
<dbReference type="PROSITE" id="PS52015">
    <property type="entry name" value="TONB_CTD"/>
    <property type="match status" value="1"/>
</dbReference>
<keyword evidence="9" id="KW-0472">Membrane</keyword>
<dbReference type="AlphaFoldDB" id="A0A2N9LC87"/>
<evidence type="ECO:0000256" key="8">
    <source>
        <dbReference type="ARBA" id="ARBA00022989"/>
    </source>
</evidence>
<dbReference type="PANTHER" id="PTHR43671">
    <property type="entry name" value="SERINE/THREONINE-PROTEIN KINASE NEK"/>
    <property type="match status" value="1"/>
</dbReference>
<proteinExistence type="predicted"/>
<dbReference type="EMBL" id="OKRB01000086">
    <property type="protein sequence ID" value="SPE20886.1"/>
    <property type="molecule type" value="Genomic_DNA"/>
</dbReference>
<evidence type="ECO:0000256" key="6">
    <source>
        <dbReference type="ARBA" id="ARBA00022777"/>
    </source>
</evidence>
<dbReference type="PANTHER" id="PTHR43671:SF13">
    <property type="entry name" value="SERINE_THREONINE-PROTEIN KINASE NEK2"/>
    <property type="match status" value="1"/>
</dbReference>
<feature type="compositionally biased region" description="Low complexity" evidence="10">
    <location>
        <begin position="375"/>
        <end position="413"/>
    </location>
</feature>
<dbReference type="EC" id="2.7.11.1" evidence="2"/>
<comment type="subcellular location">
    <subcellularLocation>
        <location evidence="1">Membrane</location>
        <topology evidence="1">Single-pass membrane protein</topology>
    </subcellularLocation>
</comment>
<feature type="domain" description="TonB C-terminal" evidence="12">
    <location>
        <begin position="431"/>
        <end position="527"/>
    </location>
</feature>
<keyword evidence="5" id="KW-0547">Nucleotide-binding</keyword>
<dbReference type="GO" id="GO:0016020">
    <property type="term" value="C:membrane"/>
    <property type="evidence" value="ECO:0007669"/>
    <property type="project" value="UniProtKB-SubCell"/>
</dbReference>
<dbReference type="NCBIfam" id="TIGR01352">
    <property type="entry name" value="tonB_Cterm"/>
    <property type="match status" value="1"/>
</dbReference>
<evidence type="ECO:0000259" key="11">
    <source>
        <dbReference type="PROSITE" id="PS50011"/>
    </source>
</evidence>
<dbReference type="InterPro" id="IPR006260">
    <property type="entry name" value="TonB/TolA_C"/>
</dbReference>